<proteinExistence type="predicted"/>
<name>A0A2P0N9S0_9CAUD</name>
<organism evidence="1 2">
    <name type="scientific">Pectobacterium phage vB_PatP_CB4</name>
    <dbReference type="NCBI Taxonomy" id="1958919"/>
    <lineage>
        <taxon>Viruses</taxon>
        <taxon>Duplodnaviria</taxon>
        <taxon>Heunggongvirae</taxon>
        <taxon>Uroviricota</taxon>
        <taxon>Caudoviricetes</taxon>
        <taxon>Schitoviridae</taxon>
        <taxon>Cbunavirus</taxon>
        <taxon>Cbunavirus CB4</taxon>
    </lineage>
</organism>
<gene>
    <name evidence="1" type="ORF">CB4_010</name>
</gene>
<dbReference type="Proteomes" id="UP000241311">
    <property type="component" value="Segment"/>
</dbReference>
<accession>A0A2P0N9S0</accession>
<reference evidence="1 2" key="1">
    <citation type="submission" date="2017-01" db="EMBL/GenBank/DDBJ databases">
        <title>Isolation and characterization of Pectobacterium phages.</title>
        <authorList>
            <person name="Buttimer C.T.H."/>
            <person name="Lucid A."/>
            <person name="Coffey A."/>
        </authorList>
    </citation>
    <scope>NUCLEOTIDE SEQUENCE [LARGE SCALE GENOMIC DNA]</scope>
</reference>
<evidence type="ECO:0000313" key="2">
    <source>
        <dbReference type="Proteomes" id="UP000241311"/>
    </source>
</evidence>
<keyword evidence="2" id="KW-1185">Reference proteome</keyword>
<evidence type="ECO:0000313" key="1">
    <source>
        <dbReference type="EMBL" id="AQT27852.1"/>
    </source>
</evidence>
<dbReference type="EMBL" id="KY549659">
    <property type="protein sequence ID" value="AQT27852.1"/>
    <property type="molecule type" value="Genomic_DNA"/>
</dbReference>
<protein>
    <submittedName>
        <fullName evidence="1">Uncharacterized protein</fullName>
    </submittedName>
</protein>
<sequence>MQKLKCRKTGKGIWLTKAMLDQMRTLKLLGVNVIDAPALSINHVGKEMTHHMGNYYSVDYLGNNHWQFHIEPAEAWMRRN</sequence>